<evidence type="ECO:0000256" key="1">
    <source>
        <dbReference type="ARBA" id="ARBA00022722"/>
    </source>
</evidence>
<dbReference type="Gene3D" id="3.10.450.30">
    <property type="entry name" value="Microbial ribonucleases"/>
    <property type="match status" value="1"/>
</dbReference>
<dbReference type="InterPro" id="IPR000026">
    <property type="entry name" value="N1-like"/>
</dbReference>
<name>A0A9Q8SKY8_9PEZI</name>
<organism evidence="3 4">
    <name type="scientific">Colletotrichum lupini</name>
    <dbReference type="NCBI Taxonomy" id="145971"/>
    <lineage>
        <taxon>Eukaryota</taxon>
        <taxon>Fungi</taxon>
        <taxon>Dikarya</taxon>
        <taxon>Ascomycota</taxon>
        <taxon>Pezizomycotina</taxon>
        <taxon>Sordariomycetes</taxon>
        <taxon>Hypocreomycetidae</taxon>
        <taxon>Glomerellales</taxon>
        <taxon>Glomerellaceae</taxon>
        <taxon>Colletotrichum</taxon>
        <taxon>Colletotrichum acutatum species complex</taxon>
    </lineage>
</organism>
<dbReference type="EMBL" id="CP019475">
    <property type="protein sequence ID" value="UQC79291.1"/>
    <property type="molecule type" value="Genomic_DNA"/>
</dbReference>
<evidence type="ECO:0000313" key="3">
    <source>
        <dbReference type="EMBL" id="UQC79291.1"/>
    </source>
</evidence>
<keyword evidence="2" id="KW-0378">Hydrolase</keyword>
<evidence type="ECO:0000313" key="4">
    <source>
        <dbReference type="Proteomes" id="UP000830671"/>
    </source>
</evidence>
<accession>A0A9Q8SKY8</accession>
<dbReference type="GO" id="GO:0004521">
    <property type="term" value="F:RNA endonuclease activity"/>
    <property type="evidence" value="ECO:0007669"/>
    <property type="project" value="InterPro"/>
</dbReference>
<dbReference type="GeneID" id="73338791"/>
<evidence type="ECO:0000256" key="2">
    <source>
        <dbReference type="ARBA" id="ARBA00022801"/>
    </source>
</evidence>
<dbReference type="InterPro" id="IPR016191">
    <property type="entry name" value="Ribonuclease/ribotoxin"/>
</dbReference>
<dbReference type="SUPFAM" id="SSF53933">
    <property type="entry name" value="Microbial ribonucleases"/>
    <property type="match status" value="1"/>
</dbReference>
<gene>
    <name evidence="3" type="ORF">CLUP02_04770</name>
</gene>
<dbReference type="RefSeq" id="XP_049140924.1">
    <property type="nucleotide sequence ID" value="XM_049283781.1"/>
</dbReference>
<dbReference type="GO" id="GO:0003723">
    <property type="term" value="F:RNA binding"/>
    <property type="evidence" value="ECO:0007669"/>
    <property type="project" value="InterPro"/>
</dbReference>
<dbReference type="KEGG" id="clup:CLUP02_04770"/>
<proteinExistence type="predicted"/>
<keyword evidence="1" id="KW-0540">Nuclease</keyword>
<dbReference type="Proteomes" id="UP000830671">
    <property type="component" value="Chromosome 3"/>
</dbReference>
<dbReference type="Pfam" id="PF00545">
    <property type="entry name" value="Ribonuclease"/>
    <property type="match status" value="1"/>
</dbReference>
<sequence>MADNNINPSRWFPTLTSSLFLLPPPASPARPPSWAKTAPSRLSYTCKAGAKNDGALYGTVKYDTSIGYLREAKTTAGSSGYPKPFDNRGNVMTFASGCSGTVYELPVLADGKRYDFNAKKGTTNRPGPMRVYYTKDLKFCGIGAKEKADGTGNPHNCAAN</sequence>
<dbReference type="AlphaFoldDB" id="A0A9Q8SKY8"/>
<reference evidence="3" key="1">
    <citation type="journal article" date="2021" name="Mol. Plant Microbe Interact.">
        <title>Complete Genome Sequence of the Plant-Pathogenic Fungus Colletotrichum lupini.</title>
        <authorList>
            <person name="Baroncelli R."/>
            <person name="Pensec F."/>
            <person name="Da Lio D."/>
            <person name="Boufleur T."/>
            <person name="Vicente I."/>
            <person name="Sarrocco S."/>
            <person name="Picot A."/>
            <person name="Baraldi E."/>
            <person name="Sukno S."/>
            <person name="Thon M."/>
            <person name="Le Floch G."/>
        </authorList>
    </citation>
    <scope>NUCLEOTIDE SEQUENCE</scope>
    <source>
        <strain evidence="3">IMI 504893</strain>
    </source>
</reference>
<keyword evidence="4" id="KW-1185">Reference proteome</keyword>
<protein>
    <submittedName>
        <fullName evidence="3">Uncharacterized protein</fullName>
    </submittedName>
</protein>
<dbReference type="GO" id="GO:0016787">
    <property type="term" value="F:hydrolase activity"/>
    <property type="evidence" value="ECO:0007669"/>
    <property type="project" value="UniProtKB-KW"/>
</dbReference>